<keyword evidence="2" id="KW-0732">Signal</keyword>
<sequence>MPSPRHRPVAGLTLAAATVLSALSVPVLAAPTAVAAPSGDAVISEVYGGGGNSGAPLAADFVELATRGAAVDLAGWSVQYLPASPKPTSRWQVTPLSGGLAPGKRYLVSQAKGGAGGAELPTPDASGTTNLSATGGTVALVAGMEPLGCLTAADCAADQRVRDLVGYGEAVVREGKPAPATTNGTSVSRSAQLADTDDNSVDFVAGPPTPTNSRGEGPGGGDPDPGQGGKRIHDIQGVTRLSPLRGQKVKDVPGVVTAVRSFGASRGFWFQDPEPDDDPRTSEGLFVFTGNQTPQVRPGDSVLVSGTVAEFRPLGNGEKPDSSPNQSITQLTDARWTTTGSGLPLPEAERLGPDTVPTAMAPDAKGGSIEASPLEPRRFALDFLESREGMRVRVDDARVVGPTDSHNGLWVTTKPKQNRTPRGGSVYLSYENANSGRLKVESLIPFAQRPFPRADVGDVLRGATEGPLDYTRFGGYVLQASALGEHVSGGLTRETTRPQHPSELAVATYNVENLSAADEQAKFDRLAVGVVRHLASPDVVALEEIQDNSGPTDDGVVAADATLRRFVDAVVAAGGPRYESRQIDPVNRQDGGQPGGNIRQVFLFNPKRVSFVDRAGGDAATPVRVRSERGRAALSVSPGRIDPANPAWQDSRKPLVGEFVFHGRTVFVIANHFNSKGGDQPIHGRFQPPNRVSEVQRQQQAAVVRGFVDQIQRVDQRSAVLVVGDLNDYVFSPAVRTLLRDGALRSPLERLPAGERYSYVYEGNSQVLDHILVSGNVCRYELDVVHLNAEFHDQASDHDPQVLRFRPPAGPWWELGRSTGTTG</sequence>
<dbReference type="InterPro" id="IPR001322">
    <property type="entry name" value="Lamin_tail_dom"/>
</dbReference>
<feature type="chain" id="PRO_5039361361" description="LTD domain-containing protein" evidence="2">
    <location>
        <begin position="30"/>
        <end position="823"/>
    </location>
</feature>
<proteinExistence type="predicted"/>
<name>A0A1M4VNJ1_STRHI</name>
<protein>
    <recommendedName>
        <fullName evidence="3">LTD domain-containing protein</fullName>
    </recommendedName>
</protein>
<dbReference type="InterPro" id="IPR036691">
    <property type="entry name" value="Endo/exonu/phosph_ase_sf"/>
</dbReference>
<dbReference type="STRING" id="2017.SAMN05444320_101829"/>
<feature type="signal peptide" evidence="2">
    <location>
        <begin position="1"/>
        <end position="29"/>
    </location>
</feature>
<feature type="region of interest" description="Disordered" evidence="1">
    <location>
        <begin position="175"/>
        <end position="232"/>
    </location>
</feature>
<evidence type="ECO:0000259" key="3">
    <source>
        <dbReference type="PROSITE" id="PS51841"/>
    </source>
</evidence>
<evidence type="ECO:0000313" key="5">
    <source>
        <dbReference type="Proteomes" id="UP000184501"/>
    </source>
</evidence>
<dbReference type="InterPro" id="IPR005135">
    <property type="entry name" value="Endo/exonuclease/phosphatase"/>
</dbReference>
<evidence type="ECO:0000256" key="2">
    <source>
        <dbReference type="SAM" id="SignalP"/>
    </source>
</evidence>
<dbReference type="RefSeq" id="WP_083959282.1">
    <property type="nucleotide sequence ID" value="NZ_FQVN01000001.1"/>
</dbReference>
<feature type="compositionally biased region" description="Polar residues" evidence="1">
    <location>
        <begin position="180"/>
        <end position="193"/>
    </location>
</feature>
<dbReference type="EMBL" id="FQVN01000001">
    <property type="protein sequence ID" value="SHE70423.1"/>
    <property type="molecule type" value="Genomic_DNA"/>
</dbReference>
<dbReference type="Pfam" id="PF03372">
    <property type="entry name" value="Exo_endo_phos"/>
    <property type="match status" value="1"/>
</dbReference>
<feature type="domain" description="LTD" evidence="3">
    <location>
        <begin position="29"/>
        <end position="154"/>
    </location>
</feature>
<keyword evidence="5" id="KW-1185">Reference proteome</keyword>
<dbReference type="AlphaFoldDB" id="A0A1M4VNJ1"/>
<dbReference type="Gene3D" id="3.60.10.10">
    <property type="entry name" value="Endonuclease/exonuclease/phosphatase"/>
    <property type="match status" value="1"/>
</dbReference>
<dbReference type="CDD" id="cd04486">
    <property type="entry name" value="YhcR_OBF_like"/>
    <property type="match status" value="1"/>
</dbReference>
<dbReference type="PANTHER" id="PTHR42834:SF1">
    <property type="entry name" value="ENDONUCLEASE_EXONUCLEASE_PHOSPHATASE FAMILY PROTEIN (AFU_ORTHOLOGUE AFUA_3G09210)"/>
    <property type="match status" value="1"/>
</dbReference>
<evidence type="ECO:0000256" key="1">
    <source>
        <dbReference type="SAM" id="MobiDB-lite"/>
    </source>
</evidence>
<reference evidence="4 5" key="1">
    <citation type="submission" date="2016-11" db="EMBL/GenBank/DDBJ databases">
        <authorList>
            <person name="Jaros S."/>
            <person name="Januszkiewicz K."/>
            <person name="Wedrychowicz H."/>
        </authorList>
    </citation>
    <scope>NUCLEOTIDE SEQUENCE [LARGE SCALE GENOMIC DNA]</scope>
    <source>
        <strain evidence="4 5">DSM 44523</strain>
    </source>
</reference>
<dbReference type="PROSITE" id="PS51841">
    <property type="entry name" value="LTD"/>
    <property type="match status" value="1"/>
</dbReference>
<dbReference type="Proteomes" id="UP000184501">
    <property type="component" value="Unassembled WGS sequence"/>
</dbReference>
<dbReference type="PANTHER" id="PTHR42834">
    <property type="entry name" value="ENDONUCLEASE/EXONUCLEASE/PHOSPHATASE FAMILY PROTEIN (AFU_ORTHOLOGUE AFUA_3G09210)"/>
    <property type="match status" value="1"/>
</dbReference>
<dbReference type="SUPFAM" id="SSF56219">
    <property type="entry name" value="DNase I-like"/>
    <property type="match status" value="1"/>
</dbReference>
<feature type="compositionally biased region" description="Gly residues" evidence="1">
    <location>
        <begin position="216"/>
        <end position="229"/>
    </location>
</feature>
<gene>
    <name evidence="4" type="ORF">SAMN05444320_101829</name>
</gene>
<accession>A0A1M4VNJ1</accession>
<organism evidence="4 5">
    <name type="scientific">Streptoalloteichus hindustanus</name>
    <dbReference type="NCBI Taxonomy" id="2017"/>
    <lineage>
        <taxon>Bacteria</taxon>
        <taxon>Bacillati</taxon>
        <taxon>Actinomycetota</taxon>
        <taxon>Actinomycetes</taxon>
        <taxon>Pseudonocardiales</taxon>
        <taxon>Pseudonocardiaceae</taxon>
        <taxon>Streptoalloteichus</taxon>
    </lineage>
</organism>
<dbReference type="GO" id="GO:0003824">
    <property type="term" value="F:catalytic activity"/>
    <property type="evidence" value="ECO:0007669"/>
    <property type="project" value="InterPro"/>
</dbReference>
<evidence type="ECO:0000313" key="4">
    <source>
        <dbReference type="EMBL" id="SHE70423.1"/>
    </source>
</evidence>